<evidence type="ECO:0000256" key="11">
    <source>
        <dbReference type="ARBA" id="ARBA00023128"/>
    </source>
</evidence>
<feature type="region of interest" description="Disordered" evidence="17">
    <location>
        <begin position="100"/>
        <end position="119"/>
    </location>
</feature>
<comment type="subcellular location">
    <subcellularLocation>
        <location evidence="3">Mitochondrion inner membrane</location>
        <topology evidence="3">Peripheral membrane protein</topology>
    </subcellularLocation>
    <subcellularLocation>
        <location evidence="2">Mitochondrion intermembrane space</location>
    </subcellularLocation>
</comment>
<dbReference type="GO" id="GO:0005743">
    <property type="term" value="C:mitochondrial inner membrane"/>
    <property type="evidence" value="ECO:0007669"/>
    <property type="project" value="UniProtKB-SubCell"/>
</dbReference>
<keyword evidence="13 16" id="KW-1015">Disulfide bond</keyword>
<gene>
    <name evidence="18" type="primary">ndus5</name>
    <name evidence="18" type="ORF">DAT39_001603</name>
</gene>
<comment type="similarity">
    <text evidence="4">Belongs to the complex I NDUFS5 subunit family.</text>
</comment>
<evidence type="ECO:0000256" key="12">
    <source>
        <dbReference type="ARBA" id="ARBA00023136"/>
    </source>
</evidence>
<comment type="caution">
    <text evidence="18">The sequence shown here is derived from an EMBL/GenBank/DDBJ whole genome shotgun (WGS) entry which is preliminary data.</text>
</comment>
<evidence type="ECO:0000256" key="2">
    <source>
        <dbReference type="ARBA" id="ARBA00004569"/>
    </source>
</evidence>
<protein>
    <recommendedName>
        <fullName evidence="6">NADH dehydrogenase [ubiquinone] iron-sulfur protein 5</fullName>
    </recommendedName>
    <alternativeName>
        <fullName evidence="14">Complex I-15 kDa</fullName>
    </alternativeName>
    <alternativeName>
        <fullName evidence="15">NADH-ubiquinone oxidoreductase 15 kDa subunit</fullName>
    </alternativeName>
</protein>
<keyword evidence="19" id="KW-1185">Reference proteome</keyword>
<evidence type="ECO:0000256" key="5">
    <source>
        <dbReference type="ARBA" id="ARBA00011261"/>
    </source>
</evidence>
<keyword evidence="10" id="KW-0249">Electron transport</keyword>
<evidence type="ECO:0000256" key="16">
    <source>
        <dbReference type="PIRSR" id="PIRSR619342-50"/>
    </source>
</evidence>
<keyword evidence="9" id="KW-0999">Mitochondrion inner membrane</keyword>
<keyword evidence="7" id="KW-0813">Transport</keyword>
<proteinExistence type="inferred from homology"/>
<evidence type="ECO:0000256" key="13">
    <source>
        <dbReference type="ARBA" id="ARBA00023157"/>
    </source>
</evidence>
<comment type="subunit">
    <text evidence="5">Mammalian complex I is composed of 45 different subunits. This is a component of the iron-sulfur (IP) fragment of the enzyme.</text>
</comment>
<comment type="function">
    <text evidence="1">Accessory subunit of the mitochondrial membrane respiratory chain NADH dehydrogenase (Complex I), that is believed not to be involved in catalysis. Complex I functions in the transfer of electrons from NADH to the respiratory chain. The immediate electron acceptor for the enzyme is believed to be ubiquinone.</text>
</comment>
<evidence type="ECO:0000256" key="4">
    <source>
        <dbReference type="ARBA" id="ARBA00007372"/>
    </source>
</evidence>
<evidence type="ECO:0000256" key="15">
    <source>
        <dbReference type="ARBA" id="ARBA00032739"/>
    </source>
</evidence>
<organism evidence="18 19">
    <name type="scientific">Clarias magur</name>
    <name type="common">Asian catfish</name>
    <name type="synonym">Macropteronotus magur</name>
    <dbReference type="NCBI Taxonomy" id="1594786"/>
    <lineage>
        <taxon>Eukaryota</taxon>
        <taxon>Metazoa</taxon>
        <taxon>Chordata</taxon>
        <taxon>Craniata</taxon>
        <taxon>Vertebrata</taxon>
        <taxon>Euteleostomi</taxon>
        <taxon>Actinopterygii</taxon>
        <taxon>Neopterygii</taxon>
        <taxon>Teleostei</taxon>
        <taxon>Ostariophysi</taxon>
        <taxon>Siluriformes</taxon>
        <taxon>Clariidae</taxon>
        <taxon>Clarias</taxon>
    </lineage>
</organism>
<keyword evidence="8" id="KW-0679">Respiratory chain</keyword>
<reference evidence="18" key="1">
    <citation type="submission" date="2020-07" db="EMBL/GenBank/DDBJ databases">
        <title>Clarias magur genome sequencing, assembly and annotation.</title>
        <authorList>
            <person name="Kushwaha B."/>
            <person name="Kumar R."/>
            <person name="Das P."/>
            <person name="Joshi C.G."/>
            <person name="Kumar D."/>
            <person name="Nagpure N.S."/>
            <person name="Pandey M."/>
            <person name="Agarwal S."/>
            <person name="Srivastava S."/>
            <person name="Singh M."/>
            <person name="Sahoo L."/>
            <person name="Jayasankar P."/>
            <person name="Meher P.K."/>
            <person name="Koringa P.G."/>
            <person name="Iquebal M.A."/>
            <person name="Das S.P."/>
            <person name="Bit A."/>
            <person name="Patnaik S."/>
            <person name="Patel N."/>
            <person name="Shah T.M."/>
            <person name="Hinsu A."/>
            <person name="Jena J.K."/>
        </authorList>
    </citation>
    <scope>NUCLEOTIDE SEQUENCE</scope>
    <source>
        <strain evidence="18">CIFAMagur01</strain>
        <tissue evidence="18">Testis</tissue>
    </source>
</reference>
<dbReference type="Pfam" id="PF10200">
    <property type="entry name" value="Ndufs5"/>
    <property type="match status" value="1"/>
</dbReference>
<feature type="disulfide bond" evidence="16">
    <location>
        <begin position="46"/>
        <end position="79"/>
    </location>
</feature>
<evidence type="ECO:0000313" key="19">
    <source>
        <dbReference type="Proteomes" id="UP000727407"/>
    </source>
</evidence>
<evidence type="ECO:0000256" key="6">
    <source>
        <dbReference type="ARBA" id="ARBA00013482"/>
    </source>
</evidence>
<dbReference type="PANTHER" id="PTHR15224">
    <property type="entry name" value="NADH DEHYDROGENASE [UBIQUINONE] IRON-SULFUR PROTEIN 5"/>
    <property type="match status" value="1"/>
</dbReference>
<dbReference type="GO" id="GO:0032981">
    <property type="term" value="P:mitochondrial respiratory chain complex I assembly"/>
    <property type="evidence" value="ECO:0007669"/>
    <property type="project" value="TreeGrafter"/>
</dbReference>
<dbReference type="EMBL" id="QNUK01000012">
    <property type="protein sequence ID" value="KAF5908544.1"/>
    <property type="molecule type" value="Genomic_DNA"/>
</dbReference>
<feature type="disulfide bond" evidence="16">
    <location>
        <begin position="56"/>
        <end position="69"/>
    </location>
</feature>
<keyword evidence="12" id="KW-0472">Membrane</keyword>
<keyword evidence="11" id="KW-0496">Mitochondrion</keyword>
<dbReference type="CDD" id="cd24141">
    <property type="entry name" value="NDUFS5-like"/>
    <property type="match status" value="1"/>
</dbReference>
<evidence type="ECO:0000256" key="10">
    <source>
        <dbReference type="ARBA" id="ARBA00022982"/>
    </source>
</evidence>
<sequence>MKFGDGGDALLQTMPFVDLQSRLGINLDQWILAQSGEQPYKRAARCHAFEKEWIECGHGIGHTRAKKECKLEFEDFYECMHRQKTNKRLYEIRKQKEKLIKEGSYTPPAHHTGNEEPRP</sequence>
<dbReference type="AlphaFoldDB" id="A0A8J4UQ76"/>
<dbReference type="PANTHER" id="PTHR15224:SF1">
    <property type="entry name" value="NADH DEHYDROGENASE [UBIQUINONE] IRON-SULFUR PROTEIN 5"/>
    <property type="match status" value="1"/>
</dbReference>
<evidence type="ECO:0000256" key="17">
    <source>
        <dbReference type="SAM" id="MobiDB-lite"/>
    </source>
</evidence>
<accession>A0A8J4UQ76</accession>
<evidence type="ECO:0000256" key="1">
    <source>
        <dbReference type="ARBA" id="ARBA00003195"/>
    </source>
</evidence>
<evidence type="ECO:0000256" key="7">
    <source>
        <dbReference type="ARBA" id="ARBA00022448"/>
    </source>
</evidence>
<dbReference type="OrthoDB" id="9992197at2759"/>
<dbReference type="Proteomes" id="UP000727407">
    <property type="component" value="Unassembled WGS sequence"/>
</dbReference>
<dbReference type="GO" id="GO:0005758">
    <property type="term" value="C:mitochondrial intermembrane space"/>
    <property type="evidence" value="ECO:0007669"/>
    <property type="project" value="UniProtKB-SubCell"/>
</dbReference>
<dbReference type="PROSITE" id="PS51808">
    <property type="entry name" value="CHCH"/>
    <property type="match status" value="1"/>
</dbReference>
<evidence type="ECO:0000313" key="18">
    <source>
        <dbReference type="EMBL" id="KAF5908544.1"/>
    </source>
</evidence>
<evidence type="ECO:0000256" key="14">
    <source>
        <dbReference type="ARBA" id="ARBA00031222"/>
    </source>
</evidence>
<evidence type="ECO:0000256" key="9">
    <source>
        <dbReference type="ARBA" id="ARBA00022792"/>
    </source>
</evidence>
<dbReference type="InterPro" id="IPR019342">
    <property type="entry name" value="NADH_UbQ_OxRdtase_FeS-su5"/>
</dbReference>
<evidence type="ECO:0000256" key="3">
    <source>
        <dbReference type="ARBA" id="ARBA00004637"/>
    </source>
</evidence>
<evidence type="ECO:0000256" key="8">
    <source>
        <dbReference type="ARBA" id="ARBA00022660"/>
    </source>
</evidence>
<name>A0A8J4UQ76_CLAMG</name>